<dbReference type="InterPro" id="IPR011005">
    <property type="entry name" value="Dihydropteroate_synth-like_sf"/>
</dbReference>
<proteinExistence type="predicted"/>
<comment type="caution">
    <text evidence="10">The sequence shown here is derived from an EMBL/GenBank/DDBJ whole genome shotgun (WGS) entry which is preliminary data.</text>
</comment>
<dbReference type="PANTHER" id="PTHR20941:SF1">
    <property type="entry name" value="FOLIC ACID SYNTHESIS PROTEIN FOL1"/>
    <property type="match status" value="1"/>
</dbReference>
<gene>
    <name evidence="10" type="primary">folP</name>
    <name evidence="10" type="ORF">OQ497_06565</name>
</gene>
<dbReference type="EMBL" id="JAPIUZ010000002">
    <property type="protein sequence ID" value="MCX2563621.1"/>
    <property type="molecule type" value="Genomic_DNA"/>
</dbReference>
<reference evidence="10 11" key="1">
    <citation type="submission" date="2022-11" db="EMBL/GenBank/DDBJ databases">
        <title>Genome sequencing of Acetobacter type strain.</title>
        <authorList>
            <person name="Heo J."/>
            <person name="Lee D."/>
            <person name="Han B.-H."/>
            <person name="Hong S.-B."/>
            <person name="Kwon S.-W."/>
        </authorList>
    </citation>
    <scope>NUCLEOTIDE SEQUENCE [LARGE SCALE GENOMIC DNA]</scope>
    <source>
        <strain evidence="10 11">KACC 21253</strain>
    </source>
</reference>
<protein>
    <recommendedName>
        <fullName evidence="4">dihydropteroate synthase</fullName>
        <ecNumber evidence="4">2.5.1.15</ecNumber>
    </recommendedName>
</protein>
<keyword evidence="6" id="KW-0479">Metal-binding</keyword>
<evidence type="ECO:0000256" key="7">
    <source>
        <dbReference type="ARBA" id="ARBA00022842"/>
    </source>
</evidence>
<evidence type="ECO:0000256" key="8">
    <source>
        <dbReference type="ARBA" id="ARBA00022909"/>
    </source>
</evidence>
<comment type="catalytic activity">
    <reaction evidence="1">
        <text>(7,8-dihydropterin-6-yl)methyl diphosphate + 4-aminobenzoate = 7,8-dihydropteroate + diphosphate</text>
        <dbReference type="Rhea" id="RHEA:19949"/>
        <dbReference type="ChEBI" id="CHEBI:17836"/>
        <dbReference type="ChEBI" id="CHEBI:17839"/>
        <dbReference type="ChEBI" id="CHEBI:33019"/>
        <dbReference type="ChEBI" id="CHEBI:72950"/>
        <dbReference type="EC" id="2.5.1.15"/>
    </reaction>
</comment>
<evidence type="ECO:0000256" key="5">
    <source>
        <dbReference type="ARBA" id="ARBA00022679"/>
    </source>
</evidence>
<keyword evidence="8" id="KW-0289">Folate biosynthesis</keyword>
<evidence type="ECO:0000259" key="9">
    <source>
        <dbReference type="PROSITE" id="PS50972"/>
    </source>
</evidence>
<dbReference type="Pfam" id="PF00809">
    <property type="entry name" value="Pterin_bind"/>
    <property type="match status" value="1"/>
</dbReference>
<keyword evidence="7" id="KW-0460">Magnesium</keyword>
<dbReference type="InterPro" id="IPR000489">
    <property type="entry name" value="Pterin-binding_dom"/>
</dbReference>
<keyword evidence="5 10" id="KW-0808">Transferase</keyword>
<dbReference type="InterPro" id="IPR006390">
    <property type="entry name" value="DHP_synth_dom"/>
</dbReference>
<evidence type="ECO:0000256" key="2">
    <source>
        <dbReference type="ARBA" id="ARBA00001946"/>
    </source>
</evidence>
<evidence type="ECO:0000313" key="10">
    <source>
        <dbReference type="EMBL" id="MCX2563621.1"/>
    </source>
</evidence>
<dbReference type="PROSITE" id="PS00793">
    <property type="entry name" value="DHPS_2"/>
    <property type="match status" value="1"/>
</dbReference>
<dbReference type="CDD" id="cd00739">
    <property type="entry name" value="DHPS"/>
    <property type="match status" value="1"/>
</dbReference>
<dbReference type="PANTHER" id="PTHR20941">
    <property type="entry name" value="FOLATE SYNTHESIS PROTEINS"/>
    <property type="match status" value="1"/>
</dbReference>
<organism evidence="10 11">
    <name type="scientific">Acetobacter thailandicus</name>
    <dbReference type="NCBI Taxonomy" id="1502842"/>
    <lineage>
        <taxon>Bacteria</taxon>
        <taxon>Pseudomonadati</taxon>
        <taxon>Pseudomonadota</taxon>
        <taxon>Alphaproteobacteria</taxon>
        <taxon>Acetobacterales</taxon>
        <taxon>Acetobacteraceae</taxon>
        <taxon>Acetobacter</taxon>
    </lineage>
</organism>
<accession>A0ABT3QEC1</accession>
<dbReference type="RefSeq" id="WP_242005185.1">
    <property type="nucleotide sequence ID" value="NZ_JAPIUZ010000002.1"/>
</dbReference>
<comment type="pathway">
    <text evidence="3">Cofactor biosynthesis; tetrahydrofolate biosynthesis; 7,8-dihydrofolate from 2-amino-4-hydroxy-6-hydroxymethyl-7,8-dihydropteridine diphosphate and 4-aminobenzoate: step 1/2.</text>
</comment>
<feature type="domain" description="Pterin-binding" evidence="9">
    <location>
        <begin position="91"/>
        <end position="345"/>
    </location>
</feature>
<keyword evidence="11" id="KW-1185">Reference proteome</keyword>
<evidence type="ECO:0000313" key="11">
    <source>
        <dbReference type="Proteomes" id="UP001301152"/>
    </source>
</evidence>
<dbReference type="InterPro" id="IPR045031">
    <property type="entry name" value="DHP_synth-like"/>
</dbReference>
<evidence type="ECO:0000256" key="3">
    <source>
        <dbReference type="ARBA" id="ARBA00004763"/>
    </source>
</evidence>
<evidence type="ECO:0000256" key="4">
    <source>
        <dbReference type="ARBA" id="ARBA00012458"/>
    </source>
</evidence>
<dbReference type="Gene3D" id="3.20.20.20">
    <property type="entry name" value="Dihydropteroate synthase-like"/>
    <property type="match status" value="1"/>
</dbReference>
<dbReference type="SUPFAM" id="SSF51717">
    <property type="entry name" value="Dihydropteroate synthetase-like"/>
    <property type="match status" value="1"/>
</dbReference>
<dbReference type="NCBIfam" id="TIGR01496">
    <property type="entry name" value="DHPS"/>
    <property type="match status" value="1"/>
</dbReference>
<dbReference type="Proteomes" id="UP001301152">
    <property type="component" value="Unassembled WGS sequence"/>
</dbReference>
<evidence type="ECO:0000256" key="6">
    <source>
        <dbReference type="ARBA" id="ARBA00022723"/>
    </source>
</evidence>
<dbReference type="PROSITE" id="PS50972">
    <property type="entry name" value="PTERIN_BINDING"/>
    <property type="match status" value="1"/>
</dbReference>
<name>A0ABT3QEC1_9PROT</name>
<evidence type="ECO:0000256" key="1">
    <source>
        <dbReference type="ARBA" id="ARBA00000012"/>
    </source>
</evidence>
<dbReference type="GO" id="GO:0004156">
    <property type="term" value="F:dihydropteroate synthase activity"/>
    <property type="evidence" value="ECO:0007669"/>
    <property type="project" value="UniProtKB-EC"/>
</dbReference>
<sequence length="353" mass="37702">MPPFFIVDEMMDFTRLAEPSGLIYGSVAREAVRAGHALPLAGGPAAFTLVDLIDGYTRSGFMPVSSVPAGWQPQLERISRAPVSDVVSLNKQVMGIVNLTPDSFSSDGHAGNAEHAVAASRQSVEQGARILDIGGESTRPGSAVITPREEWQRIGETVSALREHLPDTILSVDTRHSFVMEQALEAGVHIINDISALDDPDALPLLAQHTCGVVLMHMRGTPQTMGAYTDYQDIGYDTVRELGERLKYAVEGGIKPGRIIIDPGFGFAKTTEQNMQLLARVALFTNLGCPILVGVSRKRMIGTVTGVTSAAQRDAGTHTASLAGLTAGGCIARVHDVAGMMQSLNTWQALQNF</sequence>
<comment type="cofactor">
    <cofactor evidence="2">
        <name>Mg(2+)</name>
        <dbReference type="ChEBI" id="CHEBI:18420"/>
    </cofactor>
</comment>
<dbReference type="EC" id="2.5.1.15" evidence="4"/>